<dbReference type="PANTHER" id="PTHR30435:SF19">
    <property type="entry name" value="FLAGELLAR BASAL-BODY ROD PROTEIN FLGG"/>
    <property type="match status" value="1"/>
</dbReference>
<dbReference type="SUPFAM" id="SSF117143">
    <property type="entry name" value="Flagellar hook protein flgE"/>
    <property type="match status" value="1"/>
</dbReference>
<sequence length="263" mass="27569">MTTSAMHIARTGLDAQDTRMRVISNNLANVSTTGFKRDRASFETLSYQVVTAAGAQSTAESKYATGLNLGTGVRVQGTSRTETQGSMNQTGNSLDLALDGDGYFQVQMPGGQLGYTRAGNFSRSPEGLLITSQGYQVMPGITVPANATQITIGLDGTVSATVPGQDQAQNLGQIQVASFPNPAGLTSAGDNFLTESAASGAANLGVPGEDGRGRVRQGTLEASNVNVVEELVDMIETQRAYEVNSKMISATDDMLKYVNQNLS</sequence>
<dbReference type="RefSeq" id="WP_219749527.1">
    <property type="nucleotide sequence ID" value="NZ_JAHXZN010000006.1"/>
</dbReference>
<evidence type="ECO:0000256" key="1">
    <source>
        <dbReference type="ARBA" id="ARBA00004117"/>
    </source>
</evidence>
<feature type="domain" description="Flagellar hook protein FlgE/F/G-like D1" evidence="11">
    <location>
        <begin position="97"/>
        <end position="160"/>
    </location>
</feature>
<accession>A0ABS7BRE4</accession>
<evidence type="ECO:0000313" key="12">
    <source>
        <dbReference type="EMBL" id="MBW6532170.1"/>
    </source>
</evidence>
<dbReference type="EMBL" id="JAHXZN010000006">
    <property type="protein sequence ID" value="MBW6532170.1"/>
    <property type="molecule type" value="Genomic_DNA"/>
</dbReference>
<evidence type="ECO:0000256" key="3">
    <source>
        <dbReference type="ARBA" id="ARBA00017948"/>
    </source>
</evidence>
<reference evidence="12 13" key="1">
    <citation type="submission" date="2021-07" db="EMBL/GenBank/DDBJ databases">
        <title>Sphingomonas sp.</title>
        <authorList>
            <person name="Feng G."/>
            <person name="Li J."/>
            <person name="Pan M."/>
        </authorList>
    </citation>
    <scope>NUCLEOTIDE SEQUENCE [LARGE SCALE GENOMIC DNA]</scope>
    <source>
        <strain evidence="12 13">RRHST34</strain>
    </source>
</reference>
<dbReference type="Pfam" id="PF22692">
    <property type="entry name" value="LlgE_F_G_D1"/>
    <property type="match status" value="1"/>
</dbReference>
<feature type="domain" description="Flagellar basal body rod protein N-terminal" evidence="9">
    <location>
        <begin position="7"/>
        <end position="36"/>
    </location>
</feature>
<dbReference type="NCBIfam" id="TIGR02488">
    <property type="entry name" value="flgG_G_neg"/>
    <property type="match status" value="1"/>
</dbReference>
<dbReference type="InterPro" id="IPR010930">
    <property type="entry name" value="Flg_bb/hook_C_dom"/>
</dbReference>
<evidence type="ECO:0000256" key="2">
    <source>
        <dbReference type="ARBA" id="ARBA00009677"/>
    </source>
</evidence>
<dbReference type="Proteomes" id="UP000759103">
    <property type="component" value="Unassembled WGS sequence"/>
</dbReference>
<dbReference type="InterPro" id="IPR037925">
    <property type="entry name" value="FlgE/F/G-like"/>
</dbReference>
<protein>
    <recommendedName>
        <fullName evidence="3 7">Flagellar basal-body rod protein FlgG</fullName>
    </recommendedName>
    <alternativeName>
        <fullName evidence="6 8">Distal rod protein</fullName>
    </alternativeName>
</protein>
<keyword evidence="12" id="KW-0966">Cell projection</keyword>
<name>A0ABS7BRE4_9SPHN</name>
<comment type="subcellular location">
    <subcellularLocation>
        <location evidence="1 8">Bacterial flagellum basal body</location>
    </subcellularLocation>
</comment>
<comment type="caution">
    <text evidence="12">The sequence shown here is derived from an EMBL/GenBank/DDBJ whole genome shotgun (WGS) entry which is preliminary data.</text>
</comment>
<evidence type="ECO:0000313" key="13">
    <source>
        <dbReference type="Proteomes" id="UP000759103"/>
    </source>
</evidence>
<dbReference type="InterPro" id="IPR053967">
    <property type="entry name" value="LlgE_F_G-like_D1"/>
</dbReference>
<dbReference type="InterPro" id="IPR012834">
    <property type="entry name" value="FlgG_G_neg"/>
</dbReference>
<feature type="domain" description="Flagellar basal-body/hook protein C-terminal" evidence="10">
    <location>
        <begin position="216"/>
        <end position="260"/>
    </location>
</feature>
<comment type="similarity">
    <text evidence="2 8">Belongs to the flagella basal body rod proteins family.</text>
</comment>
<keyword evidence="13" id="KW-1185">Reference proteome</keyword>
<organism evidence="12 13">
    <name type="scientific">Sphingomonas citri</name>
    <dbReference type="NCBI Taxonomy" id="2862499"/>
    <lineage>
        <taxon>Bacteria</taxon>
        <taxon>Pseudomonadati</taxon>
        <taxon>Pseudomonadota</taxon>
        <taxon>Alphaproteobacteria</taxon>
        <taxon>Sphingomonadales</taxon>
        <taxon>Sphingomonadaceae</taxon>
        <taxon>Sphingomonas</taxon>
    </lineage>
</organism>
<dbReference type="InterPro" id="IPR020013">
    <property type="entry name" value="Flagellar_FlgE/F/G"/>
</dbReference>
<dbReference type="PANTHER" id="PTHR30435">
    <property type="entry name" value="FLAGELLAR PROTEIN"/>
    <property type="match status" value="1"/>
</dbReference>
<dbReference type="Pfam" id="PF06429">
    <property type="entry name" value="Flg_bbr_C"/>
    <property type="match status" value="1"/>
</dbReference>
<evidence type="ECO:0000259" key="9">
    <source>
        <dbReference type="Pfam" id="PF00460"/>
    </source>
</evidence>
<evidence type="ECO:0000256" key="4">
    <source>
        <dbReference type="ARBA" id="ARBA00023143"/>
    </source>
</evidence>
<keyword evidence="12" id="KW-0282">Flagellum</keyword>
<keyword evidence="4 8" id="KW-0975">Bacterial flagellum</keyword>
<evidence type="ECO:0000259" key="11">
    <source>
        <dbReference type="Pfam" id="PF22692"/>
    </source>
</evidence>
<dbReference type="InterPro" id="IPR019776">
    <property type="entry name" value="Flagellar_basal_body_rod_CS"/>
</dbReference>
<evidence type="ECO:0000256" key="7">
    <source>
        <dbReference type="NCBIfam" id="TIGR02488"/>
    </source>
</evidence>
<gene>
    <name evidence="12" type="primary">flgG</name>
    <name evidence="12" type="ORF">KZ820_15620</name>
</gene>
<comment type="subunit">
    <text evidence="5 8">The basal body constitutes a major portion of the flagellar organelle and consists of four rings (L,P,S, and M) mounted on a central rod. The rod consists of about 26 subunits of FlgG in the distal portion, and FlgB, FlgC and FlgF are thought to build up the proximal portion of the rod with about 6 subunits each.</text>
</comment>
<evidence type="ECO:0000256" key="8">
    <source>
        <dbReference type="RuleBase" id="RU362116"/>
    </source>
</evidence>
<dbReference type="PROSITE" id="PS00588">
    <property type="entry name" value="FLAGELLA_BB_ROD"/>
    <property type="match status" value="1"/>
</dbReference>
<evidence type="ECO:0000256" key="6">
    <source>
        <dbReference type="ARBA" id="ARBA00032912"/>
    </source>
</evidence>
<dbReference type="Pfam" id="PF00460">
    <property type="entry name" value="Flg_bb_rod"/>
    <property type="match status" value="1"/>
</dbReference>
<dbReference type="InterPro" id="IPR001444">
    <property type="entry name" value="Flag_bb_rod_N"/>
</dbReference>
<proteinExistence type="inferred from homology"/>
<keyword evidence="12" id="KW-0969">Cilium</keyword>
<evidence type="ECO:0000256" key="5">
    <source>
        <dbReference type="ARBA" id="ARBA00025933"/>
    </source>
</evidence>
<evidence type="ECO:0000259" key="10">
    <source>
        <dbReference type="Pfam" id="PF06429"/>
    </source>
</evidence>
<dbReference type="NCBIfam" id="TIGR03506">
    <property type="entry name" value="FlgEFG_subfam"/>
    <property type="match status" value="2"/>
</dbReference>